<dbReference type="Pfam" id="PF00069">
    <property type="entry name" value="Pkinase"/>
    <property type="match status" value="1"/>
</dbReference>
<evidence type="ECO:0000256" key="5">
    <source>
        <dbReference type="ARBA" id="ARBA00022840"/>
    </source>
</evidence>
<keyword evidence="5 6" id="KW-0067">ATP-binding</keyword>
<keyword evidence="4" id="KW-0418">Kinase</keyword>
<gene>
    <name evidence="9" type="ORF">AURANDRAFT_4687</name>
</gene>
<protein>
    <recommendedName>
        <fullName evidence="8">Protein kinase domain-containing protein</fullName>
    </recommendedName>
</protein>
<evidence type="ECO:0000259" key="8">
    <source>
        <dbReference type="PROSITE" id="PS50011"/>
    </source>
</evidence>
<evidence type="ECO:0000256" key="4">
    <source>
        <dbReference type="ARBA" id="ARBA00022777"/>
    </source>
</evidence>
<dbReference type="KEGG" id="aaf:AURANDRAFT_4687"/>
<dbReference type="InterPro" id="IPR050205">
    <property type="entry name" value="CDPK_Ser/Thr_kinases"/>
</dbReference>
<evidence type="ECO:0000256" key="6">
    <source>
        <dbReference type="PROSITE-ProRule" id="PRU10141"/>
    </source>
</evidence>
<dbReference type="PROSITE" id="PS00108">
    <property type="entry name" value="PROTEIN_KINASE_ST"/>
    <property type="match status" value="1"/>
</dbReference>
<dbReference type="SUPFAM" id="SSF56112">
    <property type="entry name" value="Protein kinase-like (PK-like)"/>
    <property type="match status" value="1"/>
</dbReference>
<dbReference type="InterPro" id="IPR017441">
    <property type="entry name" value="Protein_kinase_ATP_BS"/>
</dbReference>
<dbReference type="SMART" id="SM00220">
    <property type="entry name" value="S_TKc"/>
    <property type="match status" value="1"/>
</dbReference>
<feature type="binding site" evidence="6">
    <location>
        <position position="30"/>
    </location>
    <ligand>
        <name>ATP</name>
        <dbReference type="ChEBI" id="CHEBI:30616"/>
    </ligand>
</feature>
<dbReference type="InParanoid" id="F0YBJ2"/>
<evidence type="ECO:0000313" key="9">
    <source>
        <dbReference type="EMBL" id="EGB07677.1"/>
    </source>
</evidence>
<sequence length="264" mass="28282">YELGRTIGRGASSTVAEATRRRDGVRVAVKVVAPARAAGLADAREEVRMHRLASGLPGVVELLDVFFEDGILYLVQELCAGGELFETIARGDTYDERDAAAVTRRVPVRVLGALAALHDVGVVHRDVKLENILLRSPGSRTDVVLADLGIARRVAPGGGDRPTSLGGSVHYLSPEVVRREPYGTPVDVWGLGVALYALLTGRLPFVGASTAALFDDIERGDVDFETPEMRRVSPGGRAAVARMLARDPGDRPSARMLLDGEPWL</sequence>
<dbReference type="Gene3D" id="1.10.510.10">
    <property type="entry name" value="Transferase(Phosphotransferase) domain 1"/>
    <property type="match status" value="1"/>
</dbReference>
<comment type="similarity">
    <text evidence="7">Belongs to the protein kinase superfamily.</text>
</comment>
<dbReference type="RefSeq" id="XP_009037502.1">
    <property type="nucleotide sequence ID" value="XM_009039254.1"/>
</dbReference>
<dbReference type="InterPro" id="IPR000719">
    <property type="entry name" value="Prot_kinase_dom"/>
</dbReference>
<keyword evidence="1 7" id="KW-0723">Serine/threonine-protein kinase</keyword>
<dbReference type="GeneID" id="20222066"/>
<keyword evidence="2" id="KW-0808">Transferase</keyword>
<dbReference type="InterPro" id="IPR008271">
    <property type="entry name" value="Ser/Thr_kinase_AS"/>
</dbReference>
<dbReference type="GO" id="GO:0004674">
    <property type="term" value="F:protein serine/threonine kinase activity"/>
    <property type="evidence" value="ECO:0007669"/>
    <property type="project" value="UniProtKB-KW"/>
</dbReference>
<keyword evidence="3 6" id="KW-0547">Nucleotide-binding</keyword>
<evidence type="ECO:0000256" key="1">
    <source>
        <dbReference type="ARBA" id="ARBA00022527"/>
    </source>
</evidence>
<dbReference type="AlphaFoldDB" id="F0YBJ2"/>
<dbReference type="PROSITE" id="PS50011">
    <property type="entry name" value="PROTEIN_KINASE_DOM"/>
    <property type="match status" value="1"/>
</dbReference>
<dbReference type="OrthoDB" id="193931at2759"/>
<dbReference type="Proteomes" id="UP000002729">
    <property type="component" value="Unassembled WGS sequence"/>
</dbReference>
<name>F0YBJ2_AURAN</name>
<feature type="domain" description="Protein kinase" evidence="8">
    <location>
        <begin position="1"/>
        <end position="264"/>
    </location>
</feature>
<feature type="non-terminal residue" evidence="9">
    <location>
        <position position="264"/>
    </location>
</feature>
<dbReference type="OMA" id="MAFKRRI"/>
<feature type="non-terminal residue" evidence="9">
    <location>
        <position position="1"/>
    </location>
</feature>
<proteinExistence type="inferred from homology"/>
<organism evidence="10">
    <name type="scientific">Aureococcus anophagefferens</name>
    <name type="common">Harmful bloom alga</name>
    <dbReference type="NCBI Taxonomy" id="44056"/>
    <lineage>
        <taxon>Eukaryota</taxon>
        <taxon>Sar</taxon>
        <taxon>Stramenopiles</taxon>
        <taxon>Ochrophyta</taxon>
        <taxon>Pelagophyceae</taxon>
        <taxon>Pelagomonadales</taxon>
        <taxon>Pelagomonadaceae</taxon>
        <taxon>Aureococcus</taxon>
    </lineage>
</organism>
<evidence type="ECO:0000313" key="10">
    <source>
        <dbReference type="Proteomes" id="UP000002729"/>
    </source>
</evidence>
<evidence type="ECO:0000256" key="3">
    <source>
        <dbReference type="ARBA" id="ARBA00022741"/>
    </source>
</evidence>
<evidence type="ECO:0000256" key="7">
    <source>
        <dbReference type="RuleBase" id="RU000304"/>
    </source>
</evidence>
<dbReference type="GO" id="GO:0005524">
    <property type="term" value="F:ATP binding"/>
    <property type="evidence" value="ECO:0007669"/>
    <property type="project" value="UniProtKB-UniRule"/>
</dbReference>
<accession>F0YBJ2</accession>
<keyword evidence="10" id="KW-1185">Reference proteome</keyword>
<dbReference type="PANTHER" id="PTHR24349">
    <property type="entry name" value="SERINE/THREONINE-PROTEIN KINASE"/>
    <property type="match status" value="1"/>
</dbReference>
<reference evidence="9 10" key="1">
    <citation type="journal article" date="2011" name="Proc. Natl. Acad. Sci. U.S.A.">
        <title>Niche of harmful alga Aureococcus anophagefferens revealed through ecogenomics.</title>
        <authorList>
            <person name="Gobler C.J."/>
            <person name="Berry D.L."/>
            <person name="Dyhrman S.T."/>
            <person name="Wilhelm S.W."/>
            <person name="Salamov A."/>
            <person name="Lobanov A.V."/>
            <person name="Zhang Y."/>
            <person name="Collier J.L."/>
            <person name="Wurch L.L."/>
            <person name="Kustka A.B."/>
            <person name="Dill B.D."/>
            <person name="Shah M."/>
            <person name="VerBerkmoes N.C."/>
            <person name="Kuo A."/>
            <person name="Terry A."/>
            <person name="Pangilinan J."/>
            <person name="Lindquist E.A."/>
            <person name="Lucas S."/>
            <person name="Paulsen I.T."/>
            <person name="Hattenrath-Lehmann T.K."/>
            <person name="Talmage S.C."/>
            <person name="Walker E.A."/>
            <person name="Koch F."/>
            <person name="Burson A.M."/>
            <person name="Marcoval M.A."/>
            <person name="Tang Y.Z."/>
            <person name="Lecleir G.R."/>
            <person name="Coyne K.J."/>
            <person name="Berg G.M."/>
            <person name="Bertrand E.M."/>
            <person name="Saito M.A."/>
            <person name="Gladyshev V.N."/>
            <person name="Grigoriev I.V."/>
        </authorList>
    </citation>
    <scope>NUCLEOTIDE SEQUENCE [LARGE SCALE GENOMIC DNA]</scope>
    <source>
        <strain evidence="10">CCMP 1984</strain>
    </source>
</reference>
<dbReference type="EMBL" id="GL833130">
    <property type="protein sequence ID" value="EGB07677.1"/>
    <property type="molecule type" value="Genomic_DNA"/>
</dbReference>
<evidence type="ECO:0000256" key="2">
    <source>
        <dbReference type="ARBA" id="ARBA00022679"/>
    </source>
</evidence>
<dbReference type="InterPro" id="IPR011009">
    <property type="entry name" value="Kinase-like_dom_sf"/>
</dbReference>
<dbReference type="PROSITE" id="PS00107">
    <property type="entry name" value="PROTEIN_KINASE_ATP"/>
    <property type="match status" value="1"/>
</dbReference>
<dbReference type="eggNOG" id="KOG0032">
    <property type="taxonomic scope" value="Eukaryota"/>
</dbReference>